<dbReference type="PANTHER" id="PTHR31719">
    <property type="entry name" value="NAC TRANSCRIPTION FACTOR 56"/>
    <property type="match status" value="1"/>
</dbReference>
<feature type="region of interest" description="Disordered" evidence="5">
    <location>
        <begin position="1"/>
        <end position="47"/>
    </location>
</feature>
<evidence type="ECO:0000256" key="5">
    <source>
        <dbReference type="SAM" id="MobiDB-lite"/>
    </source>
</evidence>
<keyword evidence="1" id="KW-0805">Transcription regulation</keyword>
<organism evidence="7 8">
    <name type="scientific">Salix suchowensis</name>
    <dbReference type="NCBI Taxonomy" id="1278906"/>
    <lineage>
        <taxon>Eukaryota</taxon>
        <taxon>Viridiplantae</taxon>
        <taxon>Streptophyta</taxon>
        <taxon>Embryophyta</taxon>
        <taxon>Tracheophyta</taxon>
        <taxon>Spermatophyta</taxon>
        <taxon>Magnoliopsida</taxon>
        <taxon>eudicotyledons</taxon>
        <taxon>Gunneridae</taxon>
        <taxon>Pentapetalae</taxon>
        <taxon>rosids</taxon>
        <taxon>fabids</taxon>
        <taxon>Malpighiales</taxon>
        <taxon>Salicaceae</taxon>
        <taxon>Saliceae</taxon>
        <taxon>Salix</taxon>
    </lineage>
</organism>
<keyword evidence="2" id="KW-0238">DNA-binding</keyword>
<dbReference type="SUPFAM" id="SSF101941">
    <property type="entry name" value="NAC domain"/>
    <property type="match status" value="1"/>
</dbReference>
<gene>
    <name evidence="7" type="ORF">OIU77_005902</name>
</gene>
<accession>A0ABQ9AT06</accession>
<evidence type="ECO:0000256" key="4">
    <source>
        <dbReference type="ARBA" id="ARBA00023242"/>
    </source>
</evidence>
<evidence type="ECO:0000313" key="7">
    <source>
        <dbReference type="EMBL" id="KAJ6355407.1"/>
    </source>
</evidence>
<evidence type="ECO:0000256" key="2">
    <source>
        <dbReference type="ARBA" id="ARBA00023125"/>
    </source>
</evidence>
<dbReference type="EMBL" id="JAPFFI010000017">
    <property type="protein sequence ID" value="KAJ6355407.1"/>
    <property type="molecule type" value="Genomic_DNA"/>
</dbReference>
<comment type="caution">
    <text evidence="7">The sequence shown here is derived from an EMBL/GenBank/DDBJ whole genome shotgun (WGS) entry which is preliminary data.</text>
</comment>
<dbReference type="InterPro" id="IPR036093">
    <property type="entry name" value="NAC_dom_sf"/>
</dbReference>
<dbReference type="Gene3D" id="2.170.150.80">
    <property type="entry name" value="NAC domain"/>
    <property type="match status" value="1"/>
</dbReference>
<reference evidence="7" key="2">
    <citation type="journal article" date="2023" name="Int. J. Mol. Sci.">
        <title>De Novo Assembly and Annotation of 11 Diverse Shrub Willow (Salix) Genomes Reveals Novel Gene Organization in Sex-Linked Regions.</title>
        <authorList>
            <person name="Hyden B."/>
            <person name="Feng K."/>
            <person name="Yates T.B."/>
            <person name="Jawdy S."/>
            <person name="Cereghino C."/>
            <person name="Smart L.B."/>
            <person name="Muchero W."/>
        </authorList>
    </citation>
    <scope>NUCLEOTIDE SEQUENCE</scope>
    <source>
        <tissue evidence="7">Shoot tip</tissue>
    </source>
</reference>
<keyword evidence="8" id="KW-1185">Reference proteome</keyword>
<evidence type="ECO:0000256" key="1">
    <source>
        <dbReference type="ARBA" id="ARBA00023015"/>
    </source>
</evidence>
<protein>
    <recommendedName>
        <fullName evidence="6">NAC domain-containing protein</fullName>
    </recommendedName>
</protein>
<proteinExistence type="predicted"/>
<feature type="compositionally biased region" description="Polar residues" evidence="5">
    <location>
        <begin position="12"/>
        <end position="27"/>
    </location>
</feature>
<dbReference type="InterPro" id="IPR003441">
    <property type="entry name" value="NAC-dom"/>
</dbReference>
<feature type="domain" description="NAC" evidence="6">
    <location>
        <begin position="43"/>
        <end position="196"/>
    </location>
</feature>
<keyword evidence="4" id="KW-0539">Nucleus</keyword>
<dbReference type="Proteomes" id="UP001141253">
    <property type="component" value="Chromosome 18"/>
</dbReference>
<evidence type="ECO:0000256" key="3">
    <source>
        <dbReference type="ARBA" id="ARBA00023163"/>
    </source>
</evidence>
<dbReference type="PANTHER" id="PTHR31719:SF179">
    <property type="entry name" value="OS08G0148400 PROTEIN"/>
    <property type="match status" value="1"/>
</dbReference>
<dbReference type="Pfam" id="PF02365">
    <property type="entry name" value="NAM"/>
    <property type="match status" value="1"/>
</dbReference>
<keyword evidence="3" id="KW-0804">Transcription</keyword>
<evidence type="ECO:0000259" key="6">
    <source>
        <dbReference type="PROSITE" id="PS51005"/>
    </source>
</evidence>
<reference evidence="7" key="1">
    <citation type="submission" date="2022-10" db="EMBL/GenBank/DDBJ databases">
        <authorList>
            <person name="Hyden B.L."/>
            <person name="Feng K."/>
            <person name="Yates T."/>
            <person name="Jawdy S."/>
            <person name="Smart L.B."/>
            <person name="Muchero W."/>
        </authorList>
    </citation>
    <scope>NUCLEOTIDE SEQUENCE</scope>
    <source>
        <tissue evidence="7">Shoot tip</tissue>
    </source>
</reference>
<dbReference type="PROSITE" id="PS51005">
    <property type="entry name" value="NAC"/>
    <property type="match status" value="1"/>
</dbReference>
<evidence type="ECO:0000313" key="8">
    <source>
        <dbReference type="Proteomes" id="UP001141253"/>
    </source>
</evidence>
<name>A0ABQ9AT06_9ROSI</name>
<sequence>MEDQRRGAGLTNPVNNSSTTCPSQAQPGVNPGQFAERGQEDKYPPGYRFKPKDQELILYYLLNKIKNRPLPSNGIHEVTLYRYNPETLTENYEPYGEKEWYFLTPRDRKYPKGDRPNRAAGDGYWKATGADKDVIYARQVIGSKKTLVFYRGKSPGGVKTNWIMREYRASNSDGAPQRANNAMRLDDWVLCRIHNKKDSFPRSRMNGLLDDENEDQPLENNGNLAPHQVVVPDISGNHNSANHQNSQNGLVAGVSNVLAVADNTPYANYAYAYPQNSQDGLVARVSQYHEVTGVPTMAGNYNIENDQMRYLGRYGNSFSVYPQNSQNGVVGGVSQYHEVTSVPTMAGNYNIENDQMRYLGRYGNSFSVYPQNSQNGVVGGVSQYHEVTSVPTMAGNYNLESQMGYPGRYGDSASAYPQNYQNRMTGVSQYNAFPGIPQTTDLQPEQTSNYVQKTILDHELSSSQMDGEDSYDFGENDDDLFGLDSDVTFSTSSDDFNDHH</sequence>